<reference evidence="3 4" key="1">
    <citation type="submission" date="2024-07" db="EMBL/GenBank/DDBJ databases">
        <title>Section-level genome sequencing and comparative genomics of Aspergillus sections Usti and Cavernicolus.</title>
        <authorList>
            <consortium name="Lawrence Berkeley National Laboratory"/>
            <person name="Nybo J.L."/>
            <person name="Vesth T.C."/>
            <person name="Theobald S."/>
            <person name="Frisvad J.C."/>
            <person name="Larsen T.O."/>
            <person name="Kjaerboelling I."/>
            <person name="Rothschild-Mancinelli K."/>
            <person name="Lyhne E.K."/>
            <person name="Kogle M.E."/>
            <person name="Barry K."/>
            <person name="Clum A."/>
            <person name="Na H."/>
            <person name="Ledsgaard L."/>
            <person name="Lin J."/>
            <person name="Lipzen A."/>
            <person name="Kuo A."/>
            <person name="Riley R."/>
            <person name="Mondo S."/>
            <person name="LaButti K."/>
            <person name="Haridas S."/>
            <person name="Pangalinan J."/>
            <person name="Salamov A.A."/>
            <person name="Simmons B.A."/>
            <person name="Magnuson J.K."/>
            <person name="Chen J."/>
            <person name="Drula E."/>
            <person name="Henrissat B."/>
            <person name="Wiebenga A."/>
            <person name="Lubbers R.J."/>
            <person name="Gomes A.C."/>
            <person name="Makela M.R."/>
            <person name="Stajich J."/>
            <person name="Grigoriev I.V."/>
            <person name="Mortensen U.H."/>
            <person name="De vries R.P."/>
            <person name="Baker S.E."/>
            <person name="Andersen M.R."/>
        </authorList>
    </citation>
    <scope>NUCLEOTIDE SEQUENCE [LARGE SCALE GENOMIC DNA]</scope>
    <source>
        <strain evidence="3 4">CBS 600.67</strain>
    </source>
</reference>
<keyword evidence="1" id="KW-0175">Coiled coil</keyword>
<evidence type="ECO:0000256" key="1">
    <source>
        <dbReference type="SAM" id="Coils"/>
    </source>
</evidence>
<evidence type="ECO:0000313" key="4">
    <source>
        <dbReference type="Proteomes" id="UP001610335"/>
    </source>
</evidence>
<feature type="coiled-coil region" evidence="1">
    <location>
        <begin position="53"/>
        <end position="105"/>
    </location>
</feature>
<protein>
    <submittedName>
        <fullName evidence="3">Uncharacterized protein</fullName>
    </submittedName>
</protein>
<name>A0ABR4IPW4_9EURO</name>
<evidence type="ECO:0000256" key="2">
    <source>
        <dbReference type="SAM" id="MobiDB-lite"/>
    </source>
</evidence>
<dbReference type="EMBL" id="JBFXLS010000015">
    <property type="protein sequence ID" value="KAL2829721.1"/>
    <property type="molecule type" value="Genomic_DNA"/>
</dbReference>
<sequence>MDPPNTNTTATGRPWDINAPQILWAHELRRENIQLVSQMDRINTILSSAMNSIDALHKTIDVLGQQVTEQEEQRAHERGEVERWIADMERALERRIMDIEGAQERRFAALTECDVIGLSRRVKELEDVQERKFTEVVKMIASFEVETEHGLAGLRGKVGELEGDRGVLRKKDVEDLVSWNREANERITGIESAEGMLKGKVDVLEREGEVLKRELGMARNGVAAMKEAEVEREREHQHQETSQSQGQDCGPSHTLSNPTANDLKQGISACTPSQTTWESSLSDLEQANPHSKHPDSNGQQQNEEDEDIMDVETILRTTRQDRRSLMDYLAHVDGLRAKMPSINEARFVGAFMWGLDIIGMRSRIRRRMGCSNNSWEKLVAVVQEMIQSEAAVDWVDEKLQRETTRELSESNEINKKRRCIPIIPFDEEDAIIAASMQGLGGG</sequence>
<dbReference type="Proteomes" id="UP001610335">
    <property type="component" value="Unassembled WGS sequence"/>
</dbReference>
<accession>A0ABR4IPW4</accession>
<feature type="compositionally biased region" description="Basic and acidic residues" evidence="2">
    <location>
        <begin position="226"/>
        <end position="239"/>
    </location>
</feature>
<keyword evidence="4" id="KW-1185">Reference proteome</keyword>
<evidence type="ECO:0000313" key="3">
    <source>
        <dbReference type="EMBL" id="KAL2829721.1"/>
    </source>
</evidence>
<comment type="caution">
    <text evidence="3">The sequence shown here is derived from an EMBL/GenBank/DDBJ whole genome shotgun (WGS) entry which is preliminary data.</text>
</comment>
<feature type="compositionally biased region" description="Polar residues" evidence="2">
    <location>
        <begin position="253"/>
        <end position="289"/>
    </location>
</feature>
<proteinExistence type="predicted"/>
<feature type="region of interest" description="Disordered" evidence="2">
    <location>
        <begin position="224"/>
        <end position="308"/>
    </location>
</feature>
<gene>
    <name evidence="3" type="ORF">BDW59DRAFT_158893</name>
</gene>
<organism evidence="3 4">
    <name type="scientific">Aspergillus cavernicola</name>
    <dbReference type="NCBI Taxonomy" id="176166"/>
    <lineage>
        <taxon>Eukaryota</taxon>
        <taxon>Fungi</taxon>
        <taxon>Dikarya</taxon>
        <taxon>Ascomycota</taxon>
        <taxon>Pezizomycotina</taxon>
        <taxon>Eurotiomycetes</taxon>
        <taxon>Eurotiomycetidae</taxon>
        <taxon>Eurotiales</taxon>
        <taxon>Aspergillaceae</taxon>
        <taxon>Aspergillus</taxon>
        <taxon>Aspergillus subgen. Nidulantes</taxon>
    </lineage>
</organism>